<feature type="compositionally biased region" description="Basic and acidic residues" evidence="1">
    <location>
        <begin position="285"/>
        <end position="297"/>
    </location>
</feature>
<feature type="transmembrane region" description="Helical" evidence="2">
    <location>
        <begin position="886"/>
        <end position="906"/>
    </location>
</feature>
<keyword evidence="3" id="KW-0732">Signal</keyword>
<dbReference type="GO" id="GO:0006952">
    <property type="term" value="P:defense response"/>
    <property type="evidence" value="ECO:0007669"/>
    <property type="project" value="InterPro"/>
</dbReference>
<feature type="region of interest" description="Disordered" evidence="1">
    <location>
        <begin position="561"/>
        <end position="589"/>
    </location>
</feature>
<feature type="region of interest" description="Disordered" evidence="1">
    <location>
        <begin position="485"/>
        <end position="548"/>
    </location>
</feature>
<evidence type="ECO:0000313" key="5">
    <source>
        <dbReference type="Proteomes" id="UP000822688"/>
    </source>
</evidence>
<feature type="transmembrane region" description="Helical" evidence="2">
    <location>
        <begin position="962"/>
        <end position="986"/>
    </location>
</feature>
<dbReference type="Proteomes" id="UP000822688">
    <property type="component" value="Chromosome 8"/>
</dbReference>
<keyword evidence="2" id="KW-0812">Transmembrane</keyword>
<feature type="region of interest" description="Disordered" evidence="1">
    <location>
        <begin position="157"/>
        <end position="217"/>
    </location>
</feature>
<dbReference type="PANTHER" id="PTHR35322:SF2">
    <property type="entry name" value="PROTEIN CPR-5"/>
    <property type="match status" value="1"/>
</dbReference>
<dbReference type="EMBL" id="CM026429">
    <property type="protein sequence ID" value="KAG0565559.1"/>
    <property type="molecule type" value="Genomic_DNA"/>
</dbReference>
<dbReference type="PANTHER" id="PTHR35322">
    <property type="entry name" value="PROTEIN CPR-5"/>
    <property type="match status" value="1"/>
</dbReference>
<feature type="compositionally biased region" description="Basic and acidic residues" evidence="1">
    <location>
        <begin position="607"/>
        <end position="618"/>
    </location>
</feature>
<protein>
    <submittedName>
        <fullName evidence="4">Uncharacterized protein</fullName>
    </submittedName>
</protein>
<feature type="compositionally biased region" description="Polar residues" evidence="1">
    <location>
        <begin position="168"/>
        <end position="178"/>
    </location>
</feature>
<feature type="transmembrane region" description="Helical" evidence="2">
    <location>
        <begin position="787"/>
        <end position="805"/>
    </location>
</feature>
<feature type="transmembrane region" description="Helical" evidence="2">
    <location>
        <begin position="855"/>
        <end position="874"/>
    </location>
</feature>
<dbReference type="InterPro" id="IPR044708">
    <property type="entry name" value="CPR5"/>
</dbReference>
<feature type="region of interest" description="Disordered" evidence="1">
    <location>
        <begin position="357"/>
        <end position="376"/>
    </location>
</feature>
<accession>A0A8T0H5H7</accession>
<feature type="compositionally biased region" description="Basic and acidic residues" evidence="1">
    <location>
        <begin position="534"/>
        <end position="544"/>
    </location>
</feature>
<evidence type="ECO:0000256" key="3">
    <source>
        <dbReference type="SAM" id="SignalP"/>
    </source>
</evidence>
<organism evidence="4 5">
    <name type="scientific">Ceratodon purpureus</name>
    <name type="common">Fire moss</name>
    <name type="synonym">Dicranum purpureum</name>
    <dbReference type="NCBI Taxonomy" id="3225"/>
    <lineage>
        <taxon>Eukaryota</taxon>
        <taxon>Viridiplantae</taxon>
        <taxon>Streptophyta</taxon>
        <taxon>Embryophyta</taxon>
        <taxon>Bryophyta</taxon>
        <taxon>Bryophytina</taxon>
        <taxon>Bryopsida</taxon>
        <taxon>Dicranidae</taxon>
        <taxon>Pseudoditrichales</taxon>
        <taxon>Ditrichaceae</taxon>
        <taxon>Ceratodon</taxon>
    </lineage>
</organism>
<dbReference type="GO" id="GO:0010150">
    <property type="term" value="P:leaf senescence"/>
    <property type="evidence" value="ECO:0007669"/>
    <property type="project" value="InterPro"/>
</dbReference>
<feature type="region of interest" description="Disordered" evidence="1">
    <location>
        <begin position="274"/>
        <end position="304"/>
    </location>
</feature>
<keyword evidence="2" id="KW-1133">Transmembrane helix</keyword>
<feature type="transmembrane region" description="Helical" evidence="2">
    <location>
        <begin position="918"/>
        <end position="941"/>
    </location>
</feature>
<name>A0A8T0H5H7_CERPU</name>
<evidence type="ECO:0000256" key="1">
    <source>
        <dbReference type="SAM" id="MobiDB-lite"/>
    </source>
</evidence>
<gene>
    <name evidence="4" type="ORF">KC19_8G199600</name>
</gene>
<keyword evidence="5" id="KW-1185">Reference proteome</keyword>
<dbReference type="GO" id="GO:0010090">
    <property type="term" value="P:trichome morphogenesis"/>
    <property type="evidence" value="ECO:0007669"/>
    <property type="project" value="InterPro"/>
</dbReference>
<evidence type="ECO:0000313" key="4">
    <source>
        <dbReference type="EMBL" id="KAG0565559.1"/>
    </source>
</evidence>
<proteinExistence type="predicted"/>
<evidence type="ECO:0000256" key="2">
    <source>
        <dbReference type="SAM" id="Phobius"/>
    </source>
</evidence>
<feature type="compositionally biased region" description="Basic and acidic residues" evidence="1">
    <location>
        <begin position="186"/>
        <end position="198"/>
    </location>
</feature>
<keyword evidence="2" id="KW-0472">Membrane</keyword>
<dbReference type="AlphaFoldDB" id="A0A8T0H5H7"/>
<reference evidence="4" key="1">
    <citation type="submission" date="2020-06" db="EMBL/GenBank/DDBJ databases">
        <title>WGS assembly of Ceratodon purpureus strain R40.</title>
        <authorList>
            <person name="Carey S.B."/>
            <person name="Jenkins J."/>
            <person name="Shu S."/>
            <person name="Lovell J.T."/>
            <person name="Sreedasyam A."/>
            <person name="Maumus F."/>
            <person name="Tiley G.P."/>
            <person name="Fernandez-Pozo N."/>
            <person name="Barry K."/>
            <person name="Chen C."/>
            <person name="Wang M."/>
            <person name="Lipzen A."/>
            <person name="Daum C."/>
            <person name="Saski C.A."/>
            <person name="Payton A.C."/>
            <person name="Mcbreen J.C."/>
            <person name="Conrad R.E."/>
            <person name="Kollar L.M."/>
            <person name="Olsson S."/>
            <person name="Huttunen S."/>
            <person name="Landis J.B."/>
            <person name="Wickett N.J."/>
            <person name="Johnson M.G."/>
            <person name="Rensing S.A."/>
            <person name="Grimwood J."/>
            <person name="Schmutz J."/>
            <person name="Mcdaniel S.F."/>
        </authorList>
    </citation>
    <scope>NUCLEOTIDE SEQUENCE</scope>
    <source>
        <strain evidence="4">R40</strain>
    </source>
</reference>
<feature type="region of interest" description="Disordered" evidence="1">
    <location>
        <begin position="607"/>
        <end position="633"/>
    </location>
</feature>
<comment type="caution">
    <text evidence="4">The sequence shown here is derived from an EMBL/GenBank/DDBJ whole genome shotgun (WGS) entry which is preliminary data.</text>
</comment>
<sequence>MQQSILTPLLVFFFVCLVADFAPLLALSHPDVGVAIELQHPGLDLKPEAASASERGGEGGHGGGNSGWSEVGGSADEVVSTWNEQVLEWDELTRCIRGSETGNAIERWLDCLESLEEVPALKPLETAESQQLRVRADGIRNDAEVYGLPQLSEGTMGAFDPLLEGSPKSKSFGSSDGNSEAIEDLGSVREDTTDRTVQEHSSGATQELEAADVSEDQGFATVTTIGHGGEIEGVAQFRHSPAPSETEMLEYTEMSSSRISSGIIRLSVEGDTRGASDIRGLSSKRGADISRGSDDSRSLPSSACNDDVRCLEVPKATHSSTESTKRSQNLLDALKLAACLGAAVTLMWRKKDRLISGGKGKQPALSEQTTEYPSPSGTCFSVTGLSSSNTDIGYRNVKAGSLSTPLGMAIATVMAEALEQEHSERAPRTADELSKLLEAAMTESLSPVMGSECPGFVEQFKQSFRSTYRLLGSVRNAGRNCAAPAFPYNSRGFSQRRGVGPSRRYSRRTDGEEDDYGGLTSSSRGVYLDPVSESDSRLLSRGDPDSEAELADQLSKLTVSAKGLDTGSKSRHSSTVAKDDPFDGENSSHIDQIVYGEFDDVSSPLRRDVSEGLSEKGPGDGGSQVHHNGIRSRWGRGGLEQLANVWGTEGVTSQSESEKIGRDQGISSLESGDLDLVMQPYGVIPPGQLVAAADSGLSHYESETHYKQRKIVLMEQEMHLRKMELAYKFRDLNLKEASLHLSSETNSLMKENVDLSRNKAEFKEVEYQERKLTAAYTVFAKRCADEMVAGLCVMLCALFFGAWKYSYDRLVDVVSACQPTLYEPSNSYVPGFNKVINSLNLMTSKLHMFACEVTVASRMFLGLGIISVVAASLLRKSVASNSQAMPTTILIVVLGGICGFAGKFAVDSMGGSGYYWLLLWEIFCLVHTAATCFTATLYRILNGAPPSATGKRHRQPYLIQPWLRVFWFHVTTVLVLPILAGLLPFAHVREIMEMLGSNLWNLTYSPLESYLRKTYQFSFL</sequence>
<feature type="chain" id="PRO_5035797785" evidence="3">
    <location>
        <begin position="27"/>
        <end position="1020"/>
    </location>
</feature>
<feature type="region of interest" description="Disordered" evidence="1">
    <location>
        <begin position="49"/>
        <end position="74"/>
    </location>
</feature>
<feature type="signal peptide" evidence="3">
    <location>
        <begin position="1"/>
        <end position="26"/>
    </location>
</feature>
<feature type="compositionally biased region" description="Polar residues" evidence="1">
    <location>
        <begin position="365"/>
        <end position="376"/>
    </location>
</feature>